<dbReference type="Proteomes" id="UP000479190">
    <property type="component" value="Unassembled WGS sequence"/>
</dbReference>
<sequence>MTTTTIISYTCSRTTTTTTTLFSGGPSRESHLTDNESNIQQNESHCTRSCWYLQCSRARGESAQRSRRIGADRRVTATAPPPPLLATATAAAVVVSVQLYSCGDPEKCVRIYPRGSSRRRRRSRWRNIYHVYDAYSYFRELFPRIRVHPEIDERQRARILYIQRAGTQRRRRKNILFRVRGELKPDGRINVARAEKIVNIPMEFATLCVYILITGIHTSVYEVRFATAATAAAGIMDRVDACVYVRVRRALVMREESSYIQCIHVYAYSRDRRLIFRVRAYYDIFPIRRRKFSINNTRETRRDRVYLYRARAARLLARAFRRKNELRQISAMIQEYIDCIRHEIRYGPLQRCPTQCVHGVDLHSLMLFVVNLEEYLRQATVIAVSLANKVQRCRPQRADYIRTSTSFKQDLGRLFVA</sequence>
<dbReference type="EMBL" id="CADCXV010000847">
    <property type="protein sequence ID" value="CAB0037206.1"/>
    <property type="molecule type" value="Genomic_DNA"/>
</dbReference>
<evidence type="ECO:0000313" key="2">
    <source>
        <dbReference type="Proteomes" id="UP000479190"/>
    </source>
</evidence>
<reference evidence="1 2" key="1">
    <citation type="submission" date="2020-02" db="EMBL/GenBank/DDBJ databases">
        <authorList>
            <person name="Ferguson B K."/>
        </authorList>
    </citation>
    <scope>NUCLEOTIDE SEQUENCE [LARGE SCALE GENOMIC DNA]</scope>
</reference>
<gene>
    <name evidence="1" type="ORF">TBRA_LOCUS9043</name>
</gene>
<dbReference type="AlphaFoldDB" id="A0A6H5II94"/>
<accession>A0A6H5II94</accession>
<keyword evidence="2" id="KW-1185">Reference proteome</keyword>
<evidence type="ECO:0000313" key="1">
    <source>
        <dbReference type="EMBL" id="CAB0037206.1"/>
    </source>
</evidence>
<name>A0A6H5II94_9HYME</name>
<protein>
    <submittedName>
        <fullName evidence="1">Uncharacterized protein</fullName>
    </submittedName>
</protein>
<organism evidence="1 2">
    <name type="scientific">Trichogramma brassicae</name>
    <dbReference type="NCBI Taxonomy" id="86971"/>
    <lineage>
        <taxon>Eukaryota</taxon>
        <taxon>Metazoa</taxon>
        <taxon>Ecdysozoa</taxon>
        <taxon>Arthropoda</taxon>
        <taxon>Hexapoda</taxon>
        <taxon>Insecta</taxon>
        <taxon>Pterygota</taxon>
        <taxon>Neoptera</taxon>
        <taxon>Endopterygota</taxon>
        <taxon>Hymenoptera</taxon>
        <taxon>Apocrita</taxon>
        <taxon>Proctotrupomorpha</taxon>
        <taxon>Chalcidoidea</taxon>
        <taxon>Trichogrammatidae</taxon>
        <taxon>Trichogramma</taxon>
    </lineage>
</organism>
<proteinExistence type="predicted"/>